<proteinExistence type="predicted"/>
<organism evidence="1 2">
    <name type="scientific">Gluconacetobacter sacchari DSM 12717</name>
    <dbReference type="NCBI Taxonomy" id="1307940"/>
    <lineage>
        <taxon>Bacteria</taxon>
        <taxon>Pseudomonadati</taxon>
        <taxon>Pseudomonadota</taxon>
        <taxon>Alphaproteobacteria</taxon>
        <taxon>Acetobacterales</taxon>
        <taxon>Acetobacteraceae</taxon>
        <taxon>Gluconacetobacter</taxon>
    </lineage>
</organism>
<sequence length="52" mass="5365">MQYNPLGRTGLLVSELCLGTMTFGGQDGIWKQIGGLAQESADGLVRAAPATA</sequence>
<dbReference type="EMBL" id="BAQP01000505">
    <property type="protein sequence ID" value="GBQ32565.1"/>
    <property type="molecule type" value="Genomic_DNA"/>
</dbReference>
<keyword evidence="2" id="KW-1185">Reference proteome</keyword>
<accession>A0ABQ0PD64</accession>
<dbReference type="SUPFAM" id="SSF51430">
    <property type="entry name" value="NAD(P)-linked oxidoreductase"/>
    <property type="match status" value="1"/>
</dbReference>
<evidence type="ECO:0008006" key="3">
    <source>
        <dbReference type="Google" id="ProtNLM"/>
    </source>
</evidence>
<evidence type="ECO:0000313" key="2">
    <source>
        <dbReference type="Proteomes" id="UP001060895"/>
    </source>
</evidence>
<dbReference type="InterPro" id="IPR036812">
    <property type="entry name" value="NAD(P)_OxRdtase_dom_sf"/>
</dbReference>
<comment type="caution">
    <text evidence="1">The sequence shown here is derived from an EMBL/GenBank/DDBJ whole genome shotgun (WGS) entry which is preliminary data.</text>
</comment>
<evidence type="ECO:0000313" key="1">
    <source>
        <dbReference type="EMBL" id="GBQ32565.1"/>
    </source>
</evidence>
<dbReference type="RefSeq" id="WP_264813448.1">
    <property type="nucleotide sequence ID" value="NZ_BAQP01000505.1"/>
</dbReference>
<reference evidence="1" key="1">
    <citation type="submission" date="2013-04" db="EMBL/GenBank/DDBJ databases">
        <title>The genome sequencing project of 58 acetic acid bacteria.</title>
        <authorList>
            <person name="Okamoto-Kainuma A."/>
            <person name="Ishikawa M."/>
            <person name="Umino S."/>
            <person name="Koizumi Y."/>
            <person name="Shiwa Y."/>
            <person name="Yoshikawa H."/>
            <person name="Matsutani M."/>
            <person name="Matsushita K."/>
        </authorList>
    </citation>
    <scope>NUCLEOTIDE SEQUENCE</scope>
    <source>
        <strain evidence="1">DSM 12717</strain>
    </source>
</reference>
<name>A0ABQ0PD64_9PROT</name>
<gene>
    <name evidence="1" type="ORF">AA12717_4004</name>
</gene>
<dbReference type="Gene3D" id="3.20.20.100">
    <property type="entry name" value="NADP-dependent oxidoreductase domain"/>
    <property type="match status" value="1"/>
</dbReference>
<protein>
    <recommendedName>
        <fullName evidence="3">Aldo/keto reductase</fullName>
    </recommendedName>
</protein>
<dbReference type="Proteomes" id="UP001060895">
    <property type="component" value="Unassembled WGS sequence"/>
</dbReference>